<evidence type="ECO:0000313" key="4">
    <source>
        <dbReference type="Proteomes" id="UP000317043"/>
    </source>
</evidence>
<sequence>MTTIPAPLPRETVAPRNAIVTGSDTGIGRAVAVAFAGSGVNVGVTYDRDRAGAEETAAEVTELGATAALREMDLGDLPESAGVIDNLTDELGGVDILVNCTGTGDDTPILDMDYHTWRQVIQANLDGAFLCSQHAARHMVDAGHGGRIINVTGVHEFAPKVGYAPYSAAEHGLGGLTQALALELAPHGITVNAVAPGEIATPTTARTDVDLDDVERPGIPLARPGHASEVASVVAFLAAPAASYVTGSSYVVDGGMMMMGPQGATALDSDDWRNGAG</sequence>
<dbReference type="SUPFAM" id="SSF51735">
    <property type="entry name" value="NAD(P)-binding Rossmann-fold domains"/>
    <property type="match status" value="1"/>
</dbReference>
<proteinExistence type="inferred from homology"/>
<dbReference type="PRINTS" id="PR00080">
    <property type="entry name" value="SDRFAMILY"/>
</dbReference>
<dbReference type="RefSeq" id="WP_142044823.1">
    <property type="nucleotide sequence ID" value="NZ_JBHTGS010000002.1"/>
</dbReference>
<dbReference type="Gene3D" id="3.40.50.720">
    <property type="entry name" value="NAD(P)-binding Rossmann-like Domain"/>
    <property type="match status" value="1"/>
</dbReference>
<dbReference type="FunCoup" id="A0A543B3V0">
    <property type="interactions" value="133"/>
</dbReference>
<dbReference type="Pfam" id="PF13561">
    <property type="entry name" value="adh_short_C2"/>
    <property type="match status" value="1"/>
</dbReference>
<evidence type="ECO:0008006" key="5">
    <source>
        <dbReference type="Google" id="ProtNLM"/>
    </source>
</evidence>
<dbReference type="GO" id="GO:0016491">
    <property type="term" value="F:oxidoreductase activity"/>
    <property type="evidence" value="ECO:0007669"/>
    <property type="project" value="UniProtKB-KW"/>
</dbReference>
<dbReference type="PRINTS" id="PR00081">
    <property type="entry name" value="GDHRDH"/>
</dbReference>
<dbReference type="OrthoDB" id="154414at2"/>
<dbReference type="EMBL" id="VFOW01000001">
    <property type="protein sequence ID" value="TQL79482.1"/>
    <property type="molecule type" value="Genomic_DNA"/>
</dbReference>
<evidence type="ECO:0000313" key="3">
    <source>
        <dbReference type="EMBL" id="TQL79482.1"/>
    </source>
</evidence>
<gene>
    <name evidence="3" type="ORF">FB566_5090</name>
</gene>
<dbReference type="NCBIfam" id="NF009384">
    <property type="entry name" value="PRK12743.1"/>
    <property type="match status" value="1"/>
</dbReference>
<dbReference type="InParanoid" id="A0A543B3V0"/>
<organism evidence="3 4">
    <name type="scientific">Stackebrandtia endophytica</name>
    <dbReference type="NCBI Taxonomy" id="1496996"/>
    <lineage>
        <taxon>Bacteria</taxon>
        <taxon>Bacillati</taxon>
        <taxon>Actinomycetota</taxon>
        <taxon>Actinomycetes</taxon>
        <taxon>Glycomycetales</taxon>
        <taxon>Glycomycetaceae</taxon>
        <taxon>Stackebrandtia</taxon>
    </lineage>
</organism>
<evidence type="ECO:0000256" key="2">
    <source>
        <dbReference type="ARBA" id="ARBA00023002"/>
    </source>
</evidence>
<dbReference type="Proteomes" id="UP000317043">
    <property type="component" value="Unassembled WGS sequence"/>
</dbReference>
<dbReference type="AlphaFoldDB" id="A0A543B3V0"/>
<dbReference type="InterPro" id="IPR002347">
    <property type="entry name" value="SDR_fam"/>
</dbReference>
<keyword evidence="4" id="KW-1185">Reference proteome</keyword>
<dbReference type="InterPro" id="IPR050259">
    <property type="entry name" value="SDR"/>
</dbReference>
<dbReference type="FunFam" id="3.40.50.720:FF:000084">
    <property type="entry name" value="Short-chain dehydrogenase reductase"/>
    <property type="match status" value="1"/>
</dbReference>
<dbReference type="InterPro" id="IPR036291">
    <property type="entry name" value="NAD(P)-bd_dom_sf"/>
</dbReference>
<keyword evidence="2" id="KW-0560">Oxidoreductase</keyword>
<dbReference type="PANTHER" id="PTHR42879:SF2">
    <property type="entry name" value="3-OXOACYL-[ACYL-CARRIER-PROTEIN] REDUCTASE FABG"/>
    <property type="match status" value="1"/>
</dbReference>
<accession>A0A543B3V0</accession>
<comment type="similarity">
    <text evidence="1">Belongs to the short-chain dehydrogenases/reductases (SDR) family.</text>
</comment>
<comment type="caution">
    <text evidence="3">The sequence shown here is derived from an EMBL/GenBank/DDBJ whole genome shotgun (WGS) entry which is preliminary data.</text>
</comment>
<evidence type="ECO:0000256" key="1">
    <source>
        <dbReference type="ARBA" id="ARBA00006484"/>
    </source>
</evidence>
<protein>
    <recommendedName>
        <fullName evidence="5">NAD(P)-dependent dehydrogenase (Short-subunit alcohol dehydrogenase family)</fullName>
    </recommendedName>
</protein>
<dbReference type="PANTHER" id="PTHR42879">
    <property type="entry name" value="3-OXOACYL-(ACYL-CARRIER-PROTEIN) REDUCTASE"/>
    <property type="match status" value="1"/>
</dbReference>
<name>A0A543B3V0_9ACTN</name>
<reference evidence="3 4" key="1">
    <citation type="submission" date="2019-06" db="EMBL/GenBank/DDBJ databases">
        <title>Sequencing the genomes of 1000 actinobacteria strains.</title>
        <authorList>
            <person name="Klenk H.-P."/>
        </authorList>
    </citation>
    <scope>NUCLEOTIDE SEQUENCE [LARGE SCALE GENOMIC DNA]</scope>
    <source>
        <strain evidence="3 4">DSM 45928</strain>
    </source>
</reference>